<keyword evidence="6 10" id="KW-0676">Redox-active center</keyword>
<keyword evidence="4" id="KW-0249">Electron transport</keyword>
<name>A0A430A6L9_9ENTE</name>
<dbReference type="GO" id="GO:0015035">
    <property type="term" value="F:protein-disulfide reductase activity"/>
    <property type="evidence" value="ECO:0007669"/>
    <property type="project" value="UniProtKB-UniRule"/>
</dbReference>
<dbReference type="RefSeq" id="WP_126832215.1">
    <property type="nucleotide sequence ID" value="NZ_CBCRYB010000014.1"/>
</dbReference>
<dbReference type="InterPro" id="IPR017937">
    <property type="entry name" value="Thioredoxin_CS"/>
</dbReference>
<sequence length="102" mass="11155">MAKTFTDSNFEAETSNGLALVDFWAPWCGPCRMQGPIIDELAEEMTDVSIGKINVDENPSVAANFGVQSIPTLLIKKDGQVVETLVGVHRKEQLKEILAKHA</sequence>
<feature type="site" description="Contributes to redox potential value" evidence="9">
    <location>
        <position position="29"/>
    </location>
</feature>
<dbReference type="FunFam" id="3.40.30.10:FF:000001">
    <property type="entry name" value="Thioredoxin"/>
    <property type="match status" value="1"/>
</dbReference>
<reference evidence="12 13" key="1">
    <citation type="submission" date="2017-05" db="EMBL/GenBank/DDBJ databases">
        <title>Vagococcus spp. assemblies.</title>
        <authorList>
            <person name="Gulvik C.A."/>
        </authorList>
    </citation>
    <scope>NUCLEOTIDE SEQUENCE [LARGE SCALE GENOMIC DNA]</scope>
    <source>
        <strain evidence="12 13">CCUG 41755</strain>
    </source>
</reference>
<evidence type="ECO:0000256" key="7">
    <source>
        <dbReference type="NCBIfam" id="TIGR01068"/>
    </source>
</evidence>
<evidence type="ECO:0000313" key="12">
    <source>
        <dbReference type="EMBL" id="RSU02498.1"/>
    </source>
</evidence>
<dbReference type="NCBIfam" id="TIGR01068">
    <property type="entry name" value="thioredoxin"/>
    <property type="match status" value="1"/>
</dbReference>
<dbReference type="Pfam" id="PF00085">
    <property type="entry name" value="Thioredoxin"/>
    <property type="match status" value="1"/>
</dbReference>
<gene>
    <name evidence="12" type="ORF">CBF31_09025</name>
</gene>
<dbReference type="EMBL" id="NGJY01000003">
    <property type="protein sequence ID" value="RSU02498.1"/>
    <property type="molecule type" value="Genomic_DNA"/>
</dbReference>
<evidence type="ECO:0000256" key="1">
    <source>
        <dbReference type="ARBA" id="ARBA00008987"/>
    </source>
</evidence>
<dbReference type="Proteomes" id="UP000287101">
    <property type="component" value="Unassembled WGS sequence"/>
</dbReference>
<feature type="site" description="Contributes to redox potential value" evidence="9">
    <location>
        <position position="30"/>
    </location>
</feature>
<dbReference type="InterPro" id="IPR005746">
    <property type="entry name" value="Thioredoxin"/>
</dbReference>
<feature type="domain" description="Thioredoxin" evidence="11">
    <location>
        <begin position="1"/>
        <end position="102"/>
    </location>
</feature>
<dbReference type="PANTHER" id="PTHR45663:SF11">
    <property type="entry name" value="GEO12009P1"/>
    <property type="match status" value="1"/>
</dbReference>
<feature type="disulfide bond" description="Redox-active" evidence="10">
    <location>
        <begin position="28"/>
        <end position="31"/>
    </location>
</feature>
<evidence type="ECO:0000256" key="9">
    <source>
        <dbReference type="PIRSR" id="PIRSR000077-1"/>
    </source>
</evidence>
<comment type="caution">
    <text evidence="12">The sequence shown here is derived from an EMBL/GenBank/DDBJ whole genome shotgun (WGS) entry which is preliminary data.</text>
</comment>
<keyword evidence="3" id="KW-0813">Transport</keyword>
<comment type="similarity">
    <text evidence="1 8">Belongs to the thioredoxin family.</text>
</comment>
<dbReference type="SUPFAM" id="SSF52833">
    <property type="entry name" value="Thioredoxin-like"/>
    <property type="match status" value="1"/>
</dbReference>
<feature type="site" description="Deprotonates C-terminal active site Cys" evidence="9">
    <location>
        <position position="22"/>
    </location>
</feature>
<evidence type="ECO:0000256" key="8">
    <source>
        <dbReference type="PIRNR" id="PIRNR000077"/>
    </source>
</evidence>
<dbReference type="Gene3D" id="3.40.30.10">
    <property type="entry name" value="Glutaredoxin"/>
    <property type="match status" value="1"/>
</dbReference>
<dbReference type="OrthoDB" id="9790390at2"/>
<keyword evidence="13" id="KW-1185">Reference proteome</keyword>
<dbReference type="AlphaFoldDB" id="A0A430A6L9"/>
<dbReference type="PRINTS" id="PR00421">
    <property type="entry name" value="THIOREDOXIN"/>
</dbReference>
<feature type="active site" description="Nucleophile" evidence="9">
    <location>
        <position position="28"/>
    </location>
</feature>
<dbReference type="InterPro" id="IPR013766">
    <property type="entry name" value="Thioredoxin_domain"/>
</dbReference>
<dbReference type="PROSITE" id="PS00194">
    <property type="entry name" value="THIOREDOXIN_1"/>
    <property type="match status" value="1"/>
</dbReference>
<dbReference type="PANTHER" id="PTHR45663">
    <property type="entry name" value="GEO12009P1"/>
    <property type="match status" value="1"/>
</dbReference>
<evidence type="ECO:0000256" key="3">
    <source>
        <dbReference type="ARBA" id="ARBA00022448"/>
    </source>
</evidence>
<dbReference type="InterPro" id="IPR036249">
    <property type="entry name" value="Thioredoxin-like_sf"/>
</dbReference>
<evidence type="ECO:0000256" key="10">
    <source>
        <dbReference type="PIRSR" id="PIRSR000077-4"/>
    </source>
</evidence>
<keyword evidence="5 10" id="KW-1015">Disulfide bond</keyword>
<evidence type="ECO:0000256" key="5">
    <source>
        <dbReference type="ARBA" id="ARBA00023157"/>
    </source>
</evidence>
<dbReference type="PIRSF" id="PIRSF000077">
    <property type="entry name" value="Thioredoxin"/>
    <property type="match status" value="1"/>
</dbReference>
<evidence type="ECO:0000256" key="6">
    <source>
        <dbReference type="ARBA" id="ARBA00023284"/>
    </source>
</evidence>
<proteinExistence type="inferred from homology"/>
<organism evidence="12 13">
    <name type="scientific">Vagococcus fessus</name>
    <dbReference type="NCBI Taxonomy" id="120370"/>
    <lineage>
        <taxon>Bacteria</taxon>
        <taxon>Bacillati</taxon>
        <taxon>Bacillota</taxon>
        <taxon>Bacilli</taxon>
        <taxon>Lactobacillales</taxon>
        <taxon>Enterococcaceae</taxon>
        <taxon>Vagococcus</taxon>
    </lineage>
</organism>
<dbReference type="GO" id="GO:0005829">
    <property type="term" value="C:cytosol"/>
    <property type="evidence" value="ECO:0007669"/>
    <property type="project" value="TreeGrafter"/>
</dbReference>
<dbReference type="PROSITE" id="PS51352">
    <property type="entry name" value="THIOREDOXIN_2"/>
    <property type="match status" value="1"/>
</dbReference>
<dbReference type="CDD" id="cd02947">
    <property type="entry name" value="TRX_family"/>
    <property type="match status" value="1"/>
</dbReference>
<accession>A0A430A6L9</accession>
<evidence type="ECO:0000256" key="4">
    <source>
        <dbReference type="ARBA" id="ARBA00022982"/>
    </source>
</evidence>
<protein>
    <recommendedName>
        <fullName evidence="2 7">Thioredoxin</fullName>
    </recommendedName>
</protein>
<evidence type="ECO:0000259" key="11">
    <source>
        <dbReference type="PROSITE" id="PS51352"/>
    </source>
</evidence>
<evidence type="ECO:0000256" key="2">
    <source>
        <dbReference type="ARBA" id="ARBA00020570"/>
    </source>
</evidence>
<dbReference type="GO" id="GO:0045454">
    <property type="term" value="P:cell redox homeostasis"/>
    <property type="evidence" value="ECO:0007669"/>
    <property type="project" value="TreeGrafter"/>
</dbReference>
<feature type="active site" description="Nucleophile" evidence="9">
    <location>
        <position position="31"/>
    </location>
</feature>
<evidence type="ECO:0000313" key="13">
    <source>
        <dbReference type="Proteomes" id="UP000287101"/>
    </source>
</evidence>